<dbReference type="CDD" id="cd02440">
    <property type="entry name" value="AdoMet_MTases"/>
    <property type="match status" value="1"/>
</dbReference>
<dbReference type="PANTHER" id="PTHR45036">
    <property type="entry name" value="METHYLTRANSFERASE LIKE 7B"/>
    <property type="match status" value="1"/>
</dbReference>
<name>A0A0M2UUV8_9BACT</name>
<evidence type="ECO:0000259" key="1">
    <source>
        <dbReference type="Pfam" id="PF08241"/>
    </source>
</evidence>
<dbReference type="Pfam" id="PF08241">
    <property type="entry name" value="Methyltransf_11"/>
    <property type="match status" value="1"/>
</dbReference>
<dbReference type="AlphaFoldDB" id="A0A0M2UUV8"/>
<reference evidence="2 3" key="1">
    <citation type="journal article" date="2013" name="BMC Microbiol.">
        <title>Identification of the type II cytochrome c maturation pathway in anammox bacteria by comparative genomics.</title>
        <authorList>
            <person name="Ferousi C."/>
            <person name="Speth D.R."/>
            <person name="Reimann J."/>
            <person name="Op den Camp H.J."/>
            <person name="Allen J.W."/>
            <person name="Keltjens J.T."/>
            <person name="Jetten M.S."/>
        </authorList>
    </citation>
    <scope>NUCLEOTIDE SEQUENCE [LARGE SCALE GENOMIC DNA]</scope>
    <source>
        <strain evidence="2">RU1</strain>
    </source>
</reference>
<dbReference type="PATRIC" id="fig|380242.3.peg.2110"/>
<evidence type="ECO:0000313" key="3">
    <source>
        <dbReference type="Proteomes" id="UP000034954"/>
    </source>
</evidence>
<dbReference type="InterPro" id="IPR052356">
    <property type="entry name" value="Thiol_S-MT"/>
</dbReference>
<dbReference type="Gene3D" id="3.40.50.150">
    <property type="entry name" value="Vaccinia Virus protein VP39"/>
    <property type="match status" value="1"/>
</dbReference>
<dbReference type="InterPro" id="IPR029063">
    <property type="entry name" value="SAM-dependent_MTases_sf"/>
</dbReference>
<dbReference type="GO" id="GO:0008757">
    <property type="term" value="F:S-adenosylmethionine-dependent methyltransferase activity"/>
    <property type="evidence" value="ECO:0007669"/>
    <property type="project" value="InterPro"/>
</dbReference>
<dbReference type="PANTHER" id="PTHR45036:SF1">
    <property type="entry name" value="METHYLTRANSFERASE LIKE 7A"/>
    <property type="match status" value="1"/>
</dbReference>
<dbReference type="InterPro" id="IPR013216">
    <property type="entry name" value="Methyltransf_11"/>
</dbReference>
<evidence type="ECO:0000313" key="2">
    <source>
        <dbReference type="EMBL" id="KKO19597.1"/>
    </source>
</evidence>
<dbReference type="GO" id="GO:0032259">
    <property type="term" value="P:methylation"/>
    <property type="evidence" value="ECO:0007669"/>
    <property type="project" value="UniProtKB-KW"/>
</dbReference>
<organism evidence="2 3">
    <name type="scientific">Candidatus Brocadia fulgida</name>
    <dbReference type="NCBI Taxonomy" id="380242"/>
    <lineage>
        <taxon>Bacteria</taxon>
        <taxon>Pseudomonadati</taxon>
        <taxon>Planctomycetota</taxon>
        <taxon>Candidatus Brocadiia</taxon>
        <taxon>Candidatus Brocadiales</taxon>
        <taxon>Candidatus Brocadiaceae</taxon>
        <taxon>Candidatus Brocadia</taxon>
    </lineage>
</organism>
<proteinExistence type="predicted"/>
<keyword evidence="3" id="KW-1185">Reference proteome</keyword>
<comment type="caution">
    <text evidence="2">The sequence shown here is derived from an EMBL/GenBank/DDBJ whole genome shotgun (WGS) entry which is preliminary data.</text>
</comment>
<dbReference type="EMBL" id="LAQJ01000176">
    <property type="protein sequence ID" value="KKO19597.1"/>
    <property type="molecule type" value="Genomic_DNA"/>
</dbReference>
<sequence length="207" mass="23745">MSEHIKKVYSFYSWIYDAFFGRIFEHGRYVAFHMMDAKANETILEVGVGTGLSLPLYARNVKVVGVDISQEMLDKAERKKQHYRLSNVDLYTMDASSMSFPNDTFDKVIASHVITVVPDPLRTLNEIKRVCKKEGEIFLLNYTGCNNKVIASFEKFISPFRDKMGLGKHVDLDELLRCANLSVLSERRVNFLEMCRLIKCKDTSALP</sequence>
<feature type="domain" description="Methyltransferase type 11" evidence="1">
    <location>
        <begin position="44"/>
        <end position="138"/>
    </location>
</feature>
<protein>
    <submittedName>
        <fullName evidence="2">Phosphatidylethanolamine N-methyltransferase</fullName>
    </submittedName>
</protein>
<gene>
    <name evidence="2" type="ORF">BROFUL_01704</name>
</gene>
<dbReference type="SUPFAM" id="SSF53335">
    <property type="entry name" value="S-adenosyl-L-methionine-dependent methyltransferases"/>
    <property type="match status" value="1"/>
</dbReference>
<accession>A0A0M2UUV8</accession>
<dbReference type="Proteomes" id="UP000034954">
    <property type="component" value="Unassembled WGS sequence"/>
</dbReference>